<reference evidence="2" key="1">
    <citation type="submission" date="2018-10" db="EMBL/GenBank/DDBJ databases">
        <title>Hidden diversity of soil giant viruses.</title>
        <authorList>
            <person name="Schulz F."/>
            <person name="Alteio L."/>
            <person name="Goudeau D."/>
            <person name="Ryan E.M."/>
            <person name="Malmstrom R.R."/>
            <person name="Blanchard J."/>
            <person name="Woyke T."/>
        </authorList>
    </citation>
    <scope>NUCLEOTIDE SEQUENCE</scope>
    <source>
        <strain evidence="2">HAV1</strain>
    </source>
</reference>
<evidence type="ECO:0000313" key="2">
    <source>
        <dbReference type="EMBL" id="AYV81804.1"/>
    </source>
</evidence>
<accession>A0A3G5A5M0</accession>
<gene>
    <name evidence="2" type="ORF">Harvfovirus63_7</name>
</gene>
<protein>
    <submittedName>
        <fullName evidence="2">Uncharacterized protein</fullName>
    </submittedName>
</protein>
<proteinExistence type="predicted"/>
<sequence>MANVNNPNFPDAVPPLADEEDSGYDEGPVVDMVPKKQSQKKILTLDHITTEGLTLQDLEAMEYSGIKKKIKGCNFCGKYFGEDMCIPAFEKDDDVSCWHCFFWMNYAMTARKNADGVYGMTIVDYILRCSAIHETDKCQRNSDSGGCFLCEYNLGLPITDIKHVERLGAVTAASFGIPDKPNDDDDQIEVDRSQKTEQITVFI</sequence>
<evidence type="ECO:0000256" key="1">
    <source>
        <dbReference type="SAM" id="MobiDB-lite"/>
    </source>
</evidence>
<name>A0A3G5A5M0_9VIRU</name>
<feature type="region of interest" description="Disordered" evidence="1">
    <location>
        <begin position="1"/>
        <end position="25"/>
    </location>
</feature>
<organism evidence="2">
    <name type="scientific">Harvfovirus sp</name>
    <dbReference type="NCBI Taxonomy" id="2487768"/>
    <lineage>
        <taxon>Viruses</taxon>
        <taxon>Varidnaviria</taxon>
        <taxon>Bamfordvirae</taxon>
        <taxon>Nucleocytoviricota</taxon>
        <taxon>Megaviricetes</taxon>
        <taxon>Imitervirales</taxon>
        <taxon>Mimiviridae</taxon>
        <taxon>Klosneuvirinae</taxon>
    </lineage>
</organism>
<dbReference type="EMBL" id="MK072305">
    <property type="protein sequence ID" value="AYV81804.1"/>
    <property type="molecule type" value="Genomic_DNA"/>
</dbReference>